<dbReference type="OrthoDB" id="4485682at2759"/>
<organism evidence="2 3">
    <name type="scientific">Elaphomyces granulatus</name>
    <dbReference type="NCBI Taxonomy" id="519963"/>
    <lineage>
        <taxon>Eukaryota</taxon>
        <taxon>Fungi</taxon>
        <taxon>Dikarya</taxon>
        <taxon>Ascomycota</taxon>
        <taxon>Pezizomycotina</taxon>
        <taxon>Eurotiomycetes</taxon>
        <taxon>Eurotiomycetidae</taxon>
        <taxon>Eurotiales</taxon>
        <taxon>Elaphomycetaceae</taxon>
        <taxon>Elaphomyces</taxon>
    </lineage>
</organism>
<dbReference type="InterPro" id="IPR021842">
    <property type="entry name" value="DUF3435"/>
</dbReference>
<protein>
    <submittedName>
        <fullName evidence="2">Uncharacterized protein</fullName>
    </submittedName>
</protein>
<evidence type="ECO:0000256" key="1">
    <source>
        <dbReference type="SAM" id="MobiDB-lite"/>
    </source>
</evidence>
<proteinExistence type="predicted"/>
<keyword evidence="3" id="KW-1185">Reference proteome</keyword>
<dbReference type="EMBL" id="NPHW01006962">
    <property type="protein sequence ID" value="OXV05446.1"/>
    <property type="molecule type" value="Genomic_DNA"/>
</dbReference>
<dbReference type="PANTHER" id="PTHR37535">
    <property type="entry name" value="FLUG DOMAIN PROTEIN"/>
    <property type="match status" value="1"/>
</dbReference>
<feature type="compositionally biased region" description="Low complexity" evidence="1">
    <location>
        <begin position="258"/>
        <end position="270"/>
    </location>
</feature>
<evidence type="ECO:0000313" key="3">
    <source>
        <dbReference type="Proteomes" id="UP000243515"/>
    </source>
</evidence>
<gene>
    <name evidence="2" type="ORF">Egran_06786</name>
</gene>
<sequence>MICLYIMLGIFTVHRRKAVLSLQYKHLVTLQKHPRGGPPVPMIEISPEFVKSYLGMTKLNAFALPEIIYGVSLAFSVHVFLFGILFHADAFEPRSLTSMKKMRRLCINDDRQEMELPIKHHMRDYYIFCQVEKADGEIKILRDQPMSEGSIDSQLGSLSEIHGFIKPLYSHQFRYGGGKLLDESGWVSDAQRNLIMAHATSQTFLDHYRPRRHANMQEIMCGLEPDKEFERAVTRMSRWIDKRRPRRLDDVEGEGNRGARAGAAGCDPTA</sequence>
<dbReference type="PANTHER" id="PTHR37535:SF2">
    <property type="entry name" value="FINGER DOMAIN PROTEIN, PUTATIVE (AFU_ORTHOLOGUE AFUA_6G09300)-RELATED"/>
    <property type="match status" value="1"/>
</dbReference>
<dbReference type="AlphaFoldDB" id="A0A232LMR5"/>
<feature type="region of interest" description="Disordered" evidence="1">
    <location>
        <begin position="249"/>
        <end position="270"/>
    </location>
</feature>
<evidence type="ECO:0000313" key="2">
    <source>
        <dbReference type="EMBL" id="OXV05446.1"/>
    </source>
</evidence>
<dbReference type="Pfam" id="PF11917">
    <property type="entry name" value="DUF3435"/>
    <property type="match status" value="1"/>
</dbReference>
<reference evidence="2 3" key="1">
    <citation type="journal article" date="2015" name="Environ. Microbiol.">
        <title>Metagenome sequence of Elaphomyces granulatus from sporocarp tissue reveals Ascomycota ectomycorrhizal fingerprints of genome expansion and a Proteobacteria-rich microbiome.</title>
        <authorList>
            <person name="Quandt C.A."/>
            <person name="Kohler A."/>
            <person name="Hesse C.N."/>
            <person name="Sharpton T.J."/>
            <person name="Martin F."/>
            <person name="Spatafora J.W."/>
        </authorList>
    </citation>
    <scope>NUCLEOTIDE SEQUENCE [LARGE SCALE GENOMIC DNA]</scope>
    <source>
        <strain evidence="2 3">OSC145934</strain>
    </source>
</reference>
<accession>A0A232LMR5</accession>
<name>A0A232LMR5_9EURO</name>
<comment type="caution">
    <text evidence="2">The sequence shown here is derived from an EMBL/GenBank/DDBJ whole genome shotgun (WGS) entry which is preliminary data.</text>
</comment>
<dbReference type="Proteomes" id="UP000243515">
    <property type="component" value="Unassembled WGS sequence"/>
</dbReference>